<dbReference type="PROSITE" id="PS50977">
    <property type="entry name" value="HTH_TETR_2"/>
    <property type="match status" value="1"/>
</dbReference>
<dbReference type="InterPro" id="IPR009057">
    <property type="entry name" value="Homeodomain-like_sf"/>
</dbReference>
<keyword evidence="4" id="KW-0804">Transcription</keyword>
<dbReference type="Gene3D" id="1.10.357.10">
    <property type="entry name" value="Tetracycline Repressor, domain 2"/>
    <property type="match status" value="1"/>
</dbReference>
<evidence type="ECO:0000256" key="2">
    <source>
        <dbReference type="ARBA" id="ARBA00023015"/>
    </source>
</evidence>
<dbReference type="Gene3D" id="1.10.10.60">
    <property type="entry name" value="Homeodomain-like"/>
    <property type="match status" value="1"/>
</dbReference>
<evidence type="ECO:0000256" key="4">
    <source>
        <dbReference type="ARBA" id="ARBA00023163"/>
    </source>
</evidence>
<dbReference type="OrthoDB" id="4726108at2"/>
<dbReference type="PANTHER" id="PTHR30055">
    <property type="entry name" value="HTH-TYPE TRANSCRIPTIONAL REGULATOR RUTR"/>
    <property type="match status" value="1"/>
</dbReference>
<dbReference type="InterPro" id="IPR001647">
    <property type="entry name" value="HTH_TetR"/>
</dbReference>
<dbReference type="SUPFAM" id="SSF46689">
    <property type="entry name" value="Homeodomain-like"/>
    <property type="match status" value="1"/>
</dbReference>
<dbReference type="EMBL" id="FNTL01000005">
    <property type="protein sequence ID" value="SEE82608.1"/>
    <property type="molecule type" value="Genomic_DNA"/>
</dbReference>
<dbReference type="PANTHER" id="PTHR30055:SF175">
    <property type="entry name" value="HTH-TYPE TRANSCRIPTIONAL REPRESSOR KSTR2"/>
    <property type="match status" value="1"/>
</dbReference>
<dbReference type="SUPFAM" id="SSF48498">
    <property type="entry name" value="Tetracyclin repressor-like, C-terminal domain"/>
    <property type="match status" value="1"/>
</dbReference>
<dbReference type="InterPro" id="IPR036271">
    <property type="entry name" value="Tet_transcr_reg_TetR-rel_C_sf"/>
</dbReference>
<dbReference type="GO" id="GO:0000976">
    <property type="term" value="F:transcription cis-regulatory region binding"/>
    <property type="evidence" value="ECO:0007669"/>
    <property type="project" value="TreeGrafter"/>
</dbReference>
<organism evidence="8 9">
    <name type="scientific">Rhodococcus jostii</name>
    <dbReference type="NCBI Taxonomy" id="132919"/>
    <lineage>
        <taxon>Bacteria</taxon>
        <taxon>Bacillati</taxon>
        <taxon>Actinomycetota</taxon>
        <taxon>Actinomycetes</taxon>
        <taxon>Mycobacteriales</taxon>
        <taxon>Nocardiaceae</taxon>
        <taxon>Rhodococcus</taxon>
    </lineage>
</organism>
<reference evidence="9" key="1">
    <citation type="submission" date="2016-10" db="EMBL/GenBank/DDBJ databases">
        <authorList>
            <person name="Varghese N."/>
        </authorList>
    </citation>
    <scope>NUCLEOTIDE SEQUENCE [LARGE SCALE GENOMIC DNA]</scope>
    <source>
        <strain evidence="9">DSM 44719</strain>
    </source>
</reference>
<dbReference type="InterPro" id="IPR041490">
    <property type="entry name" value="KstR2_TetR_C"/>
</dbReference>
<feature type="compositionally biased region" description="Polar residues" evidence="6">
    <location>
        <begin position="1"/>
        <end position="10"/>
    </location>
</feature>
<feature type="domain" description="HTH tetR-type" evidence="7">
    <location>
        <begin position="31"/>
        <end position="91"/>
    </location>
</feature>
<evidence type="ECO:0000313" key="8">
    <source>
        <dbReference type="EMBL" id="SEE82608.1"/>
    </source>
</evidence>
<keyword evidence="1" id="KW-0678">Repressor</keyword>
<evidence type="ECO:0000256" key="6">
    <source>
        <dbReference type="SAM" id="MobiDB-lite"/>
    </source>
</evidence>
<dbReference type="Pfam" id="PF17932">
    <property type="entry name" value="TetR_C_24"/>
    <property type="match status" value="1"/>
</dbReference>
<protein>
    <submittedName>
        <fullName evidence="8">DNA-binding transcriptional regulator, AcrR family</fullName>
    </submittedName>
</protein>
<evidence type="ECO:0000313" key="9">
    <source>
        <dbReference type="Proteomes" id="UP000183407"/>
    </source>
</evidence>
<proteinExistence type="predicted"/>
<dbReference type="GO" id="GO:0003700">
    <property type="term" value="F:DNA-binding transcription factor activity"/>
    <property type="evidence" value="ECO:0007669"/>
    <property type="project" value="TreeGrafter"/>
</dbReference>
<feature type="region of interest" description="Disordered" evidence="6">
    <location>
        <begin position="1"/>
        <end position="33"/>
    </location>
</feature>
<dbReference type="PRINTS" id="PR00455">
    <property type="entry name" value="HTHTETR"/>
</dbReference>
<sequence length="224" mass="24469">MTYMSPTVDSLSIMKEARRPKDTPATTPRGESTKERIMQGAARVLAKRGYAATTLADIAKAAGVKAGSLYYYMENKEDLIRDLMTRGIVETHAYVEDAVQSLGQDATSQDRLGAAIAAHMRYMLTKNDIARASIRTLGQAPAEVQGPAIELHRSYGHYFSALIEDAKTDGFLAPDIDARVLRLLIIGAANWSTAWYQPTGAESADGIAELLVRMAFGDMLPREK</sequence>
<feature type="DNA-binding region" description="H-T-H motif" evidence="5">
    <location>
        <begin position="54"/>
        <end position="73"/>
    </location>
</feature>
<evidence type="ECO:0000259" key="7">
    <source>
        <dbReference type="PROSITE" id="PS50977"/>
    </source>
</evidence>
<dbReference type="Pfam" id="PF00440">
    <property type="entry name" value="TetR_N"/>
    <property type="match status" value="1"/>
</dbReference>
<name>A0A1H5M256_RHOJO</name>
<dbReference type="InterPro" id="IPR050109">
    <property type="entry name" value="HTH-type_TetR-like_transc_reg"/>
</dbReference>
<dbReference type="AlphaFoldDB" id="A0A1H5M256"/>
<keyword evidence="2" id="KW-0805">Transcription regulation</keyword>
<evidence type="ECO:0000256" key="5">
    <source>
        <dbReference type="PROSITE-ProRule" id="PRU00335"/>
    </source>
</evidence>
<keyword evidence="3 5" id="KW-0238">DNA-binding</keyword>
<dbReference type="Proteomes" id="UP000183407">
    <property type="component" value="Unassembled WGS sequence"/>
</dbReference>
<accession>A0A1H5M256</accession>
<gene>
    <name evidence="8" type="ORF">SAMN04490220_8552</name>
</gene>
<evidence type="ECO:0000256" key="3">
    <source>
        <dbReference type="ARBA" id="ARBA00023125"/>
    </source>
</evidence>
<evidence type="ECO:0000256" key="1">
    <source>
        <dbReference type="ARBA" id="ARBA00022491"/>
    </source>
</evidence>